<protein>
    <submittedName>
        <fullName evidence="1">Uncharacterized protein</fullName>
    </submittedName>
</protein>
<gene>
    <name evidence="1" type="ORF">Ciccas_006176</name>
</gene>
<evidence type="ECO:0000313" key="2">
    <source>
        <dbReference type="Proteomes" id="UP001626550"/>
    </source>
</evidence>
<name>A0ABD2Q6J8_9PLAT</name>
<evidence type="ECO:0000313" key="1">
    <source>
        <dbReference type="EMBL" id="KAL3315194.1"/>
    </source>
</evidence>
<organism evidence="1 2">
    <name type="scientific">Cichlidogyrus casuarinus</name>
    <dbReference type="NCBI Taxonomy" id="1844966"/>
    <lineage>
        <taxon>Eukaryota</taxon>
        <taxon>Metazoa</taxon>
        <taxon>Spiralia</taxon>
        <taxon>Lophotrochozoa</taxon>
        <taxon>Platyhelminthes</taxon>
        <taxon>Monogenea</taxon>
        <taxon>Monopisthocotylea</taxon>
        <taxon>Dactylogyridea</taxon>
        <taxon>Ancyrocephalidae</taxon>
        <taxon>Cichlidogyrus</taxon>
    </lineage>
</organism>
<reference evidence="1 2" key="1">
    <citation type="submission" date="2024-11" db="EMBL/GenBank/DDBJ databases">
        <title>Adaptive evolution of stress response genes in parasites aligns with host niche diversity.</title>
        <authorList>
            <person name="Hahn C."/>
            <person name="Resl P."/>
        </authorList>
    </citation>
    <scope>NUCLEOTIDE SEQUENCE [LARGE SCALE GENOMIC DNA]</scope>
    <source>
        <strain evidence="1">EGGRZ-B1_66</strain>
        <tissue evidence="1">Body</tissue>
    </source>
</reference>
<dbReference type="EMBL" id="JBJKFK010000804">
    <property type="protein sequence ID" value="KAL3315194.1"/>
    <property type="molecule type" value="Genomic_DNA"/>
</dbReference>
<proteinExistence type="predicted"/>
<dbReference type="AlphaFoldDB" id="A0ABD2Q6J8"/>
<accession>A0ABD2Q6J8</accession>
<keyword evidence="2" id="KW-1185">Reference proteome</keyword>
<comment type="caution">
    <text evidence="1">The sequence shown here is derived from an EMBL/GenBank/DDBJ whole genome shotgun (WGS) entry which is preliminary data.</text>
</comment>
<sequence length="139" mass="15500">MIKHSSAFDHDYEMSAVKLNLSETNISSPCLELPAAFSHHPPITSVFSYRQCQQPQNFDEAETEPSICLKQHVAVFPRQSSNAPFRYPANASPKNGLVINSALSNALSIPSKRREEINPIKFKRPNCKMGSVEADKLID</sequence>
<dbReference type="Proteomes" id="UP001626550">
    <property type="component" value="Unassembled WGS sequence"/>
</dbReference>